<feature type="chain" id="PRO_5046941091" evidence="9">
    <location>
        <begin position="27"/>
        <end position="472"/>
    </location>
</feature>
<dbReference type="EMBL" id="JAQQKX010000011">
    <property type="protein sequence ID" value="MDC7684310.1"/>
    <property type="molecule type" value="Genomic_DNA"/>
</dbReference>
<dbReference type="Gene3D" id="1.20.1600.10">
    <property type="entry name" value="Outer membrane efflux proteins (OEP)"/>
    <property type="match status" value="1"/>
</dbReference>
<keyword evidence="8" id="KW-0175">Coiled coil</keyword>
<name>A0ABT5HW63_9CAUL</name>
<keyword evidence="11" id="KW-1185">Reference proteome</keyword>
<evidence type="ECO:0000256" key="7">
    <source>
        <dbReference type="ARBA" id="ARBA00023237"/>
    </source>
</evidence>
<dbReference type="InterPro" id="IPR051906">
    <property type="entry name" value="TolC-like"/>
</dbReference>
<evidence type="ECO:0000256" key="6">
    <source>
        <dbReference type="ARBA" id="ARBA00023136"/>
    </source>
</evidence>
<dbReference type="SUPFAM" id="SSF56954">
    <property type="entry name" value="Outer membrane efflux proteins (OEP)"/>
    <property type="match status" value="1"/>
</dbReference>
<dbReference type="InterPro" id="IPR010130">
    <property type="entry name" value="T1SS_OMP_TolC"/>
</dbReference>
<gene>
    <name evidence="10" type="ORF">PQU92_13565</name>
</gene>
<dbReference type="PANTHER" id="PTHR30026">
    <property type="entry name" value="OUTER MEMBRANE PROTEIN TOLC"/>
    <property type="match status" value="1"/>
</dbReference>
<dbReference type="RefSeq" id="WP_272748777.1">
    <property type="nucleotide sequence ID" value="NZ_JAQQKX010000011.1"/>
</dbReference>
<evidence type="ECO:0000256" key="5">
    <source>
        <dbReference type="ARBA" id="ARBA00022692"/>
    </source>
</evidence>
<keyword evidence="3" id="KW-0813">Transport</keyword>
<feature type="coiled-coil region" evidence="8">
    <location>
        <begin position="110"/>
        <end position="169"/>
    </location>
</feature>
<evidence type="ECO:0000313" key="10">
    <source>
        <dbReference type="EMBL" id="MDC7684310.1"/>
    </source>
</evidence>
<dbReference type="Proteomes" id="UP001214854">
    <property type="component" value="Unassembled WGS sequence"/>
</dbReference>
<comment type="caution">
    <text evidence="10">The sequence shown here is derived from an EMBL/GenBank/DDBJ whole genome shotgun (WGS) entry which is preliminary data.</text>
</comment>
<evidence type="ECO:0000313" key="11">
    <source>
        <dbReference type="Proteomes" id="UP001214854"/>
    </source>
</evidence>
<organism evidence="10 11">
    <name type="scientific">Asticcacaulis aquaticus</name>
    <dbReference type="NCBI Taxonomy" id="2984212"/>
    <lineage>
        <taxon>Bacteria</taxon>
        <taxon>Pseudomonadati</taxon>
        <taxon>Pseudomonadota</taxon>
        <taxon>Alphaproteobacteria</taxon>
        <taxon>Caulobacterales</taxon>
        <taxon>Caulobacteraceae</taxon>
        <taxon>Asticcacaulis</taxon>
    </lineage>
</organism>
<keyword evidence="9" id="KW-0732">Signal</keyword>
<accession>A0ABT5HW63</accession>
<evidence type="ECO:0000256" key="2">
    <source>
        <dbReference type="ARBA" id="ARBA00007613"/>
    </source>
</evidence>
<sequence>MFKLSRLLMAGLSFAAMMGAVGPVSAESLADAISMAYANNPTLQRARAQQRATDETYVQARAGLGPTVDASASTDYTDYDQDFVGTRSTTALNLSANQTLFASGGLSASVKAAEADVRSGREDLRAVEAQVLSDVISVYTAVRRDQEALRIGKENYDVLKRQLDETQARFDVGELTRTDVAQSQARLAASSASLARAQAQLDVSRAQYVAIVGQAPVALDAPPPLPNLPATFDLALDRAEGNNPQLNAAKWAEAAARARVSLAKSGLGPRVTLGAGYGASAPTDDFKNLDSRDAATATLRFTVPLFSAGYNSSRVRQAAEGHNAQKITVELARRSVVQDVSSTWANMTAARSATLANQEQVRAAQVAAEGVKYEQQVGLRTNIEVLNAEQELRSAQLALIDAQRAEYVAASQLLGVMGDLNATTLTPGVEAYDPVKNFDSVKRKGFTPFEPVIRVLDGTADSSGEIVTTRRQ</sequence>
<keyword evidence="4" id="KW-1134">Transmembrane beta strand</keyword>
<keyword evidence="7" id="KW-0998">Cell outer membrane</keyword>
<proteinExistence type="inferred from homology"/>
<evidence type="ECO:0000256" key="9">
    <source>
        <dbReference type="SAM" id="SignalP"/>
    </source>
</evidence>
<evidence type="ECO:0000256" key="3">
    <source>
        <dbReference type="ARBA" id="ARBA00022448"/>
    </source>
</evidence>
<keyword evidence="5" id="KW-0812">Transmembrane</keyword>
<dbReference type="PANTHER" id="PTHR30026:SF22">
    <property type="entry name" value="OUTER MEMBRANE EFFLUX PROTEIN"/>
    <property type="match status" value="1"/>
</dbReference>
<protein>
    <submittedName>
        <fullName evidence="10">TolC family outer membrane protein</fullName>
    </submittedName>
</protein>
<comment type="similarity">
    <text evidence="2">Belongs to the outer membrane factor (OMF) (TC 1.B.17) family.</text>
</comment>
<reference evidence="10 11" key="1">
    <citation type="submission" date="2023-01" db="EMBL/GenBank/DDBJ databases">
        <title>Novel species of the genus Asticcacaulis isolated from rivers.</title>
        <authorList>
            <person name="Lu H."/>
        </authorList>
    </citation>
    <scope>NUCLEOTIDE SEQUENCE [LARGE SCALE GENOMIC DNA]</scope>
    <source>
        <strain evidence="10 11">BYS171W</strain>
    </source>
</reference>
<feature type="signal peptide" evidence="9">
    <location>
        <begin position="1"/>
        <end position="26"/>
    </location>
</feature>
<dbReference type="NCBIfam" id="TIGR01844">
    <property type="entry name" value="type_I_sec_TolC"/>
    <property type="match status" value="1"/>
</dbReference>
<evidence type="ECO:0000256" key="1">
    <source>
        <dbReference type="ARBA" id="ARBA00004442"/>
    </source>
</evidence>
<dbReference type="InterPro" id="IPR003423">
    <property type="entry name" value="OMP_efflux"/>
</dbReference>
<keyword evidence="6" id="KW-0472">Membrane</keyword>
<dbReference type="Pfam" id="PF02321">
    <property type="entry name" value="OEP"/>
    <property type="match status" value="2"/>
</dbReference>
<evidence type="ECO:0000256" key="4">
    <source>
        <dbReference type="ARBA" id="ARBA00022452"/>
    </source>
</evidence>
<comment type="subcellular location">
    <subcellularLocation>
        <location evidence="1">Cell outer membrane</location>
    </subcellularLocation>
</comment>
<evidence type="ECO:0000256" key="8">
    <source>
        <dbReference type="SAM" id="Coils"/>
    </source>
</evidence>